<dbReference type="AlphaFoldDB" id="A0AAE9Y8B9"/>
<dbReference type="Proteomes" id="UP001216390">
    <property type="component" value="Chromosome"/>
</dbReference>
<dbReference type="GO" id="GO:0016812">
    <property type="term" value="F:hydrolase activity, acting on carbon-nitrogen (but not peptide) bonds, in cyclic amides"/>
    <property type="evidence" value="ECO:0007669"/>
    <property type="project" value="TreeGrafter"/>
</dbReference>
<name>A0AAE9Y8B9_9ACTN</name>
<dbReference type="InterPro" id="IPR013108">
    <property type="entry name" value="Amidohydro_3"/>
</dbReference>
<evidence type="ECO:0000259" key="1">
    <source>
        <dbReference type="Pfam" id="PF07969"/>
    </source>
</evidence>
<feature type="domain" description="Amidohydrolase 3" evidence="1">
    <location>
        <begin position="44"/>
        <end position="564"/>
    </location>
</feature>
<dbReference type="SUPFAM" id="SSF51338">
    <property type="entry name" value="Composite domain of metallo-dependent hydrolases"/>
    <property type="match status" value="1"/>
</dbReference>
<dbReference type="Pfam" id="PF07969">
    <property type="entry name" value="Amidohydro_3"/>
    <property type="match status" value="1"/>
</dbReference>
<dbReference type="KEGG" id="ima:PO878_06835"/>
<reference evidence="2" key="1">
    <citation type="submission" date="2023-01" db="EMBL/GenBank/DDBJ databases">
        <title>The diversity of Class Acidimicrobiia in South China Sea sediment environments and the proposal of Iamia marina sp. nov., a novel species of the genus Iamia.</title>
        <authorList>
            <person name="He Y."/>
            <person name="Tian X."/>
        </authorList>
    </citation>
    <scope>NUCLEOTIDE SEQUENCE</scope>
    <source>
        <strain evidence="2">DSM 19957</strain>
    </source>
</reference>
<dbReference type="InterPro" id="IPR050378">
    <property type="entry name" value="Metallo-dep_Hydrolases_sf"/>
</dbReference>
<dbReference type="CDD" id="cd01297">
    <property type="entry name" value="D-aminoacylase"/>
    <property type="match status" value="1"/>
</dbReference>
<dbReference type="GO" id="GO:0005829">
    <property type="term" value="C:cytosol"/>
    <property type="evidence" value="ECO:0007669"/>
    <property type="project" value="TreeGrafter"/>
</dbReference>
<dbReference type="PANTHER" id="PTHR11647">
    <property type="entry name" value="HYDRANTOINASE/DIHYDROPYRIMIDINASE FAMILY MEMBER"/>
    <property type="match status" value="1"/>
</dbReference>
<dbReference type="RefSeq" id="WP_272737959.1">
    <property type="nucleotide sequence ID" value="NZ_CP116942.1"/>
</dbReference>
<dbReference type="PANTHER" id="PTHR11647:SF1">
    <property type="entry name" value="COLLAPSIN RESPONSE MEDIATOR PROTEIN"/>
    <property type="match status" value="1"/>
</dbReference>
<keyword evidence="3" id="KW-1185">Reference proteome</keyword>
<dbReference type="InterPro" id="IPR011059">
    <property type="entry name" value="Metal-dep_hydrolase_composite"/>
</dbReference>
<dbReference type="Gene3D" id="3.20.20.140">
    <property type="entry name" value="Metal-dependent hydrolases"/>
    <property type="match status" value="2"/>
</dbReference>
<evidence type="ECO:0000313" key="2">
    <source>
        <dbReference type="EMBL" id="WCO68442.1"/>
    </source>
</evidence>
<sequence length="587" mass="62508">MLDHVIRGGSIVDGTGATPATGDVGVRDGRIVSMGGRIDEPAREEVDADGCIVTPGWVDVHTHYDGQVTWDDALEPSATNGVTTVVMGNCGVGFAPVRPTDTEAIIDLMEGVEDIPGTALHAGMPWGEWETFGEYLDLLDGRSYALDVGAQLAHGALRFYVMGERGAANEDATAEDLAQMQALVTGALEAGALGITTSRTIGHRSSSGRPVPGTFAAPDELLALAEGMRAAGTGVFEAIVAGTIGRLEGLGGERSTPIEEVPLLTAVSRTSGRPVTFTVAQLFEDPDHWRRVLDATAEANADGADLHPQVIPRSVTIMTNLDTYHLFRGRPTYEKVADLPLAERVVEMRRSEVREAILAERPETGAPDLSDNLTALFAVALPLTFPLTEPLDYEPTLDQSLAAQAGARGVSPEELMYDWLLADEGKAFYAVLGSNFVSGSLEVCREMLADPHTVTGLSDAGAHVNLISDCSASTFHLTHWARDRTRGERLPLEHLVAKLSGGNARLYGLGDRGVLAPGKRADVNVIDMDRLEISAPYLRHDLPTGASRILQPARGYEATMVAGTLTRRKDADTGARPGRLVRGARTA</sequence>
<dbReference type="SUPFAM" id="SSF51556">
    <property type="entry name" value="Metallo-dependent hydrolases"/>
    <property type="match status" value="1"/>
</dbReference>
<accession>A0AAE9Y8B9</accession>
<evidence type="ECO:0000313" key="3">
    <source>
        <dbReference type="Proteomes" id="UP001216390"/>
    </source>
</evidence>
<dbReference type="EMBL" id="CP116942">
    <property type="protein sequence ID" value="WCO68442.1"/>
    <property type="molecule type" value="Genomic_DNA"/>
</dbReference>
<dbReference type="InterPro" id="IPR032466">
    <property type="entry name" value="Metal_Hydrolase"/>
</dbReference>
<protein>
    <submittedName>
        <fullName evidence="2">Amidohydrolase family protein</fullName>
    </submittedName>
</protein>
<proteinExistence type="predicted"/>
<organism evidence="2 3">
    <name type="scientific">Iamia majanohamensis</name>
    <dbReference type="NCBI Taxonomy" id="467976"/>
    <lineage>
        <taxon>Bacteria</taxon>
        <taxon>Bacillati</taxon>
        <taxon>Actinomycetota</taxon>
        <taxon>Acidimicrobiia</taxon>
        <taxon>Acidimicrobiales</taxon>
        <taxon>Iamiaceae</taxon>
        <taxon>Iamia</taxon>
    </lineage>
</organism>
<gene>
    <name evidence="2" type="ORF">PO878_06835</name>
</gene>